<comment type="caution">
    <text evidence="1">The sequence shown here is derived from an EMBL/GenBank/DDBJ whole genome shotgun (WGS) entry which is preliminary data.</text>
</comment>
<sequence length="108" mass="11038">MGVGIWANGILCKTGDAQKVQSVDGAKADATLVVTERYRIFAPINGVTVIGLSTPLTVGNIIGVIPPGGFIDYTATAVTLMIACIDTGGAFGTSFDGTIYVVKISDNA</sequence>
<dbReference type="EMBL" id="LAZR01000541">
    <property type="protein sequence ID" value="KKN64900.1"/>
    <property type="molecule type" value="Genomic_DNA"/>
</dbReference>
<dbReference type="AlphaFoldDB" id="A0A0F9S7M2"/>
<organism evidence="1">
    <name type="scientific">marine sediment metagenome</name>
    <dbReference type="NCBI Taxonomy" id="412755"/>
    <lineage>
        <taxon>unclassified sequences</taxon>
        <taxon>metagenomes</taxon>
        <taxon>ecological metagenomes</taxon>
    </lineage>
</organism>
<accession>A0A0F9S7M2</accession>
<gene>
    <name evidence="1" type="ORF">LCGC14_0487340</name>
</gene>
<protein>
    <submittedName>
        <fullName evidence="1">Uncharacterized protein</fullName>
    </submittedName>
</protein>
<reference evidence="1" key="1">
    <citation type="journal article" date="2015" name="Nature">
        <title>Complex archaea that bridge the gap between prokaryotes and eukaryotes.</title>
        <authorList>
            <person name="Spang A."/>
            <person name="Saw J.H."/>
            <person name="Jorgensen S.L."/>
            <person name="Zaremba-Niedzwiedzka K."/>
            <person name="Martijn J."/>
            <person name="Lind A.E."/>
            <person name="van Eijk R."/>
            <person name="Schleper C."/>
            <person name="Guy L."/>
            <person name="Ettema T.J."/>
        </authorList>
    </citation>
    <scope>NUCLEOTIDE SEQUENCE</scope>
</reference>
<evidence type="ECO:0000313" key="1">
    <source>
        <dbReference type="EMBL" id="KKN64900.1"/>
    </source>
</evidence>
<name>A0A0F9S7M2_9ZZZZ</name>
<proteinExistence type="predicted"/>